<dbReference type="EMBL" id="JBFOLJ010000007">
    <property type="protein sequence ID" value="KAL2522824.1"/>
    <property type="molecule type" value="Genomic_DNA"/>
</dbReference>
<evidence type="ECO:0000313" key="2">
    <source>
        <dbReference type="Proteomes" id="UP001604277"/>
    </source>
</evidence>
<comment type="caution">
    <text evidence="1">The sequence shown here is derived from an EMBL/GenBank/DDBJ whole genome shotgun (WGS) entry which is preliminary data.</text>
</comment>
<evidence type="ECO:0000313" key="1">
    <source>
        <dbReference type="EMBL" id="KAL2522824.1"/>
    </source>
</evidence>
<keyword evidence="2" id="KW-1185">Reference proteome</keyword>
<gene>
    <name evidence="1" type="ORF">Fot_26747</name>
</gene>
<protein>
    <submittedName>
        <fullName evidence="1">Uncharacterized protein</fullName>
    </submittedName>
</protein>
<accession>A0ABD1UCR2</accession>
<organism evidence="1 2">
    <name type="scientific">Forsythia ovata</name>
    <dbReference type="NCBI Taxonomy" id="205694"/>
    <lineage>
        <taxon>Eukaryota</taxon>
        <taxon>Viridiplantae</taxon>
        <taxon>Streptophyta</taxon>
        <taxon>Embryophyta</taxon>
        <taxon>Tracheophyta</taxon>
        <taxon>Spermatophyta</taxon>
        <taxon>Magnoliopsida</taxon>
        <taxon>eudicotyledons</taxon>
        <taxon>Gunneridae</taxon>
        <taxon>Pentapetalae</taxon>
        <taxon>asterids</taxon>
        <taxon>lamiids</taxon>
        <taxon>Lamiales</taxon>
        <taxon>Oleaceae</taxon>
        <taxon>Forsythieae</taxon>
        <taxon>Forsythia</taxon>
    </lineage>
</organism>
<reference evidence="2" key="1">
    <citation type="submission" date="2024-07" db="EMBL/GenBank/DDBJ databases">
        <title>Two chromosome-level genome assemblies of Korean endemic species Abeliophyllum distichum and Forsythia ovata (Oleaceae).</title>
        <authorList>
            <person name="Jang H."/>
        </authorList>
    </citation>
    <scope>NUCLEOTIDE SEQUENCE [LARGE SCALE GENOMIC DNA]</scope>
</reference>
<sequence length="107" mass="11624">MATSCARSCDDASATFLWLPRVIIWRKAITVIWVVVVFDDAVEWGLYVAGDGVSEMGSLCRGSGVSEMGSLCRGSGVSMSSREMEGFRLGFGTRSFGEITECGYKEF</sequence>
<name>A0ABD1UCR2_9LAMI</name>
<proteinExistence type="predicted"/>
<dbReference type="AlphaFoldDB" id="A0ABD1UCR2"/>
<dbReference type="Proteomes" id="UP001604277">
    <property type="component" value="Unassembled WGS sequence"/>
</dbReference>